<keyword evidence="3" id="KW-1003">Cell membrane</keyword>
<keyword evidence="5 7" id="KW-1133">Transmembrane helix</keyword>
<dbReference type="CDD" id="cd06261">
    <property type="entry name" value="TM_PBP2"/>
    <property type="match status" value="1"/>
</dbReference>
<dbReference type="PANTHER" id="PTHR43163">
    <property type="entry name" value="DIPEPTIDE TRANSPORT SYSTEM PERMEASE PROTEIN DPPB-RELATED"/>
    <property type="match status" value="1"/>
</dbReference>
<feature type="transmembrane region" description="Helical" evidence="7">
    <location>
        <begin position="181"/>
        <end position="202"/>
    </location>
</feature>
<organism evidence="9 10">
    <name type="scientific">Methylorubrum populi</name>
    <dbReference type="NCBI Taxonomy" id="223967"/>
    <lineage>
        <taxon>Bacteria</taxon>
        <taxon>Pseudomonadati</taxon>
        <taxon>Pseudomonadota</taxon>
        <taxon>Alphaproteobacteria</taxon>
        <taxon>Hyphomicrobiales</taxon>
        <taxon>Methylobacteriaceae</taxon>
        <taxon>Methylorubrum</taxon>
    </lineage>
</organism>
<evidence type="ECO:0000313" key="10">
    <source>
        <dbReference type="Proteomes" id="UP000218288"/>
    </source>
</evidence>
<dbReference type="InterPro" id="IPR035906">
    <property type="entry name" value="MetI-like_sf"/>
</dbReference>
<keyword evidence="6 7" id="KW-0472">Membrane</keyword>
<name>A0A160PJN6_9HYPH</name>
<evidence type="ECO:0000256" key="5">
    <source>
        <dbReference type="ARBA" id="ARBA00022989"/>
    </source>
</evidence>
<feature type="transmembrane region" description="Helical" evidence="7">
    <location>
        <begin position="223"/>
        <end position="253"/>
    </location>
</feature>
<dbReference type="PROSITE" id="PS50928">
    <property type="entry name" value="ABC_TM1"/>
    <property type="match status" value="1"/>
</dbReference>
<feature type="transmembrane region" description="Helical" evidence="7">
    <location>
        <begin position="133"/>
        <end position="161"/>
    </location>
</feature>
<evidence type="ECO:0000313" key="9">
    <source>
        <dbReference type="EMBL" id="BAU93244.1"/>
    </source>
</evidence>
<comment type="similarity">
    <text evidence="7">Belongs to the binding-protein-dependent transport system permease family.</text>
</comment>
<feature type="transmembrane region" description="Helical" evidence="7">
    <location>
        <begin position="273"/>
        <end position="299"/>
    </location>
</feature>
<evidence type="ECO:0000259" key="8">
    <source>
        <dbReference type="PROSITE" id="PS50928"/>
    </source>
</evidence>
<proteinExistence type="inferred from homology"/>
<evidence type="ECO:0000256" key="3">
    <source>
        <dbReference type="ARBA" id="ARBA00022475"/>
    </source>
</evidence>
<evidence type="ECO:0000256" key="6">
    <source>
        <dbReference type="ARBA" id="ARBA00023136"/>
    </source>
</evidence>
<gene>
    <name evidence="9" type="ORF">MPPM_4639</name>
</gene>
<dbReference type="RefSeq" id="WP_096487010.1">
    <property type="nucleotide sequence ID" value="NZ_AP014809.1"/>
</dbReference>
<dbReference type="SUPFAM" id="SSF161098">
    <property type="entry name" value="MetI-like"/>
    <property type="match status" value="1"/>
</dbReference>
<dbReference type="Gene3D" id="1.10.3720.10">
    <property type="entry name" value="MetI-like"/>
    <property type="match status" value="1"/>
</dbReference>
<dbReference type="EMBL" id="AP014809">
    <property type="protein sequence ID" value="BAU93244.1"/>
    <property type="molecule type" value="Genomic_DNA"/>
</dbReference>
<dbReference type="AlphaFoldDB" id="A0A160PJN6"/>
<dbReference type="PANTHER" id="PTHR43163:SF6">
    <property type="entry name" value="DIPEPTIDE TRANSPORT SYSTEM PERMEASE PROTEIN DPPB-RELATED"/>
    <property type="match status" value="1"/>
</dbReference>
<dbReference type="Pfam" id="PF19300">
    <property type="entry name" value="BPD_transp_1_N"/>
    <property type="match status" value="1"/>
</dbReference>
<comment type="subcellular location">
    <subcellularLocation>
        <location evidence="1 7">Cell membrane</location>
        <topology evidence="1 7">Multi-pass membrane protein</topology>
    </subcellularLocation>
</comment>
<evidence type="ECO:0000256" key="2">
    <source>
        <dbReference type="ARBA" id="ARBA00022448"/>
    </source>
</evidence>
<dbReference type="GO" id="GO:0005886">
    <property type="term" value="C:plasma membrane"/>
    <property type="evidence" value="ECO:0007669"/>
    <property type="project" value="UniProtKB-SubCell"/>
</dbReference>
<keyword evidence="2 7" id="KW-0813">Transport</keyword>
<evidence type="ECO:0000256" key="1">
    <source>
        <dbReference type="ARBA" id="ARBA00004651"/>
    </source>
</evidence>
<sequence length="307" mass="32349">MIALILRRIAQSLPTLFLVVAGSFFLIRLAPGGPFDLERPLPPAAMENLRRVYGLDQPLIVQFGRYLLSLLRGDLGPSFTFRDLTVTDLFARGLPVSLTLGSLALALALALGLAVGSLAAFDRGGTADRLVGLAASLGLAVPNFVTAPLFQIVFGLGLAWLPVGGWADGNPRNLVLPVLTLALPHAAGIARLTRASLAEVLIQPHIRTQRAMGLSRARIARHALRGALLPVVATLGPLAAALMTGSVVVETIFGLPGIGRYFVEGALNRDYTLVMGTVVLVAVLVIVFNLIADLIAAALDPRLRLSA</sequence>
<dbReference type="OrthoDB" id="9805855at2"/>
<feature type="transmembrane region" description="Helical" evidence="7">
    <location>
        <begin position="98"/>
        <end position="121"/>
    </location>
</feature>
<reference evidence="9 10" key="1">
    <citation type="journal article" date="2016" name="Genome Announc.">
        <title>Complete Genome Sequence of Methylobacterium populi P-1M, Isolated from Pink-Pigmented Household Biofilm.</title>
        <authorList>
            <person name="Morohoshi T."/>
            <person name="Ikeda T."/>
        </authorList>
    </citation>
    <scope>NUCLEOTIDE SEQUENCE [LARGE SCALE GENOMIC DNA]</scope>
    <source>
        <strain evidence="9 10">P-1M</strain>
    </source>
</reference>
<dbReference type="GO" id="GO:0055085">
    <property type="term" value="P:transmembrane transport"/>
    <property type="evidence" value="ECO:0007669"/>
    <property type="project" value="InterPro"/>
</dbReference>
<keyword evidence="4 7" id="KW-0812">Transmembrane</keyword>
<feature type="transmembrane region" description="Helical" evidence="7">
    <location>
        <begin position="12"/>
        <end position="30"/>
    </location>
</feature>
<evidence type="ECO:0000256" key="4">
    <source>
        <dbReference type="ARBA" id="ARBA00022692"/>
    </source>
</evidence>
<dbReference type="InterPro" id="IPR045621">
    <property type="entry name" value="BPD_transp_1_N"/>
</dbReference>
<protein>
    <submittedName>
        <fullName evidence="9">Binding-protein-dependent transporters inner membrane component</fullName>
    </submittedName>
</protein>
<dbReference type="Proteomes" id="UP000218288">
    <property type="component" value="Chromosome"/>
</dbReference>
<evidence type="ECO:0000256" key="7">
    <source>
        <dbReference type="RuleBase" id="RU363032"/>
    </source>
</evidence>
<dbReference type="Pfam" id="PF00528">
    <property type="entry name" value="BPD_transp_1"/>
    <property type="match status" value="1"/>
</dbReference>
<feature type="domain" description="ABC transmembrane type-1" evidence="8">
    <location>
        <begin position="94"/>
        <end position="296"/>
    </location>
</feature>
<dbReference type="InterPro" id="IPR000515">
    <property type="entry name" value="MetI-like"/>
</dbReference>
<accession>A0A160PJN6</accession>